<keyword evidence="2" id="KW-1185">Reference proteome</keyword>
<dbReference type="Proteomes" id="UP001431783">
    <property type="component" value="Unassembled WGS sequence"/>
</dbReference>
<proteinExistence type="predicted"/>
<protein>
    <recommendedName>
        <fullName evidence="3">HTH CENPB-type domain-containing protein</fullName>
    </recommendedName>
</protein>
<sequence length="101" mass="11684">MNALNAFNSCDVIHGYPIITIGNGWVSRFKTIQKLPLSNQQRFRNSVTHFRPFSENIFNRLQKNERKDAAYQKEITFKLPQPTIEVSYKLLATIAPTEGRD</sequence>
<evidence type="ECO:0000313" key="2">
    <source>
        <dbReference type="Proteomes" id="UP001431783"/>
    </source>
</evidence>
<evidence type="ECO:0008006" key="3">
    <source>
        <dbReference type="Google" id="ProtNLM"/>
    </source>
</evidence>
<name>A0AAW1UZP3_9CUCU</name>
<accession>A0AAW1UZP3</accession>
<gene>
    <name evidence="1" type="ORF">WA026_001073</name>
</gene>
<dbReference type="AlphaFoldDB" id="A0AAW1UZP3"/>
<evidence type="ECO:0000313" key="1">
    <source>
        <dbReference type="EMBL" id="KAK9888852.1"/>
    </source>
</evidence>
<reference evidence="1 2" key="1">
    <citation type="submission" date="2023-03" db="EMBL/GenBank/DDBJ databases">
        <title>Genome insight into feeding habits of ladybird beetles.</title>
        <authorList>
            <person name="Li H.-S."/>
            <person name="Huang Y.-H."/>
            <person name="Pang H."/>
        </authorList>
    </citation>
    <scope>NUCLEOTIDE SEQUENCE [LARGE SCALE GENOMIC DNA]</scope>
    <source>
        <strain evidence="1">SYSU_2023b</strain>
        <tissue evidence="1">Whole body</tissue>
    </source>
</reference>
<organism evidence="1 2">
    <name type="scientific">Henosepilachna vigintioctopunctata</name>
    <dbReference type="NCBI Taxonomy" id="420089"/>
    <lineage>
        <taxon>Eukaryota</taxon>
        <taxon>Metazoa</taxon>
        <taxon>Ecdysozoa</taxon>
        <taxon>Arthropoda</taxon>
        <taxon>Hexapoda</taxon>
        <taxon>Insecta</taxon>
        <taxon>Pterygota</taxon>
        <taxon>Neoptera</taxon>
        <taxon>Endopterygota</taxon>
        <taxon>Coleoptera</taxon>
        <taxon>Polyphaga</taxon>
        <taxon>Cucujiformia</taxon>
        <taxon>Coccinelloidea</taxon>
        <taxon>Coccinellidae</taxon>
        <taxon>Epilachninae</taxon>
        <taxon>Epilachnini</taxon>
        <taxon>Henosepilachna</taxon>
    </lineage>
</organism>
<comment type="caution">
    <text evidence="1">The sequence shown here is derived from an EMBL/GenBank/DDBJ whole genome shotgun (WGS) entry which is preliminary data.</text>
</comment>
<dbReference type="EMBL" id="JARQZJ010000121">
    <property type="protein sequence ID" value="KAK9888852.1"/>
    <property type="molecule type" value="Genomic_DNA"/>
</dbReference>